<proteinExistence type="predicted"/>
<reference evidence="2" key="1">
    <citation type="submission" date="2015-03" db="EMBL/GenBank/DDBJ databases">
        <authorList>
            <person name="Wibberg D."/>
        </authorList>
    </citation>
    <scope>NUCLEOTIDE SEQUENCE [LARGE SCALE GENOMIC DNA]</scope>
</reference>
<dbReference type="AlphaFoldDB" id="A0A0E4CZJ9"/>
<evidence type="ECO:0000313" key="2">
    <source>
        <dbReference type="Proteomes" id="UP000033163"/>
    </source>
</evidence>
<evidence type="ECO:0008006" key="3">
    <source>
        <dbReference type="Google" id="ProtNLM"/>
    </source>
</evidence>
<dbReference type="Proteomes" id="UP000033163">
    <property type="component" value="Chromosome I"/>
</dbReference>
<dbReference type="RefSeq" id="WP_020432308.1">
    <property type="nucleotide sequence ID" value="NZ_AGBD01001448.1"/>
</dbReference>
<name>A0A0E4CZJ9_9BACL</name>
<dbReference type="HOGENOM" id="CLU_170311_0_0_9"/>
<dbReference type="PATRIC" id="fig|1073571.4.peg.6705"/>
<organism evidence="1 2">
    <name type="scientific">Paenibacillus riograndensis SBR5</name>
    <dbReference type="NCBI Taxonomy" id="1073571"/>
    <lineage>
        <taxon>Bacteria</taxon>
        <taxon>Bacillati</taxon>
        <taxon>Bacillota</taxon>
        <taxon>Bacilli</taxon>
        <taxon>Bacillales</taxon>
        <taxon>Paenibacillaceae</taxon>
        <taxon>Paenibacillus</taxon>
        <taxon>Paenibacillus sonchi group</taxon>
    </lineage>
</organism>
<dbReference type="EMBL" id="LN831776">
    <property type="protein sequence ID" value="CQR58620.1"/>
    <property type="molecule type" value="Genomic_DNA"/>
</dbReference>
<gene>
    <name evidence="1" type="ORF">PRIO_6273</name>
</gene>
<sequence>MSTLGKYINELELLTAEIVRSIDQIGYEQLAAFSEQREQLVFSIESQKGLLTTEYKLRLRKLSEFDKIILSKMEYYRQNASDWLEKQGAIKVQKNAYTSQYAANSLFFDQKN</sequence>
<accession>A0A0E4CZJ9</accession>
<protein>
    <recommendedName>
        <fullName evidence="3">Flagellar protein FliT</fullName>
    </recommendedName>
</protein>
<evidence type="ECO:0000313" key="1">
    <source>
        <dbReference type="EMBL" id="CQR58620.1"/>
    </source>
</evidence>
<dbReference type="KEGG" id="pri:PRIO_6273"/>